<keyword evidence="2" id="KW-1185">Reference proteome</keyword>
<protein>
    <submittedName>
        <fullName evidence="1">Uncharacterized protein</fullName>
    </submittedName>
</protein>
<evidence type="ECO:0000313" key="1">
    <source>
        <dbReference type="EMBL" id="KAG4304756.1"/>
    </source>
</evidence>
<evidence type="ECO:0000313" key="2">
    <source>
        <dbReference type="Proteomes" id="UP000768646"/>
    </source>
</evidence>
<comment type="caution">
    <text evidence="1">The sequence shown here is derived from an EMBL/GenBank/DDBJ whole genome shotgun (WGS) entry which is preliminary data.</text>
</comment>
<organism evidence="1 2">
    <name type="scientific">Pneumocystis oryctolagi</name>
    <dbReference type="NCBI Taxonomy" id="42067"/>
    <lineage>
        <taxon>Eukaryota</taxon>
        <taxon>Fungi</taxon>
        <taxon>Dikarya</taxon>
        <taxon>Ascomycota</taxon>
        <taxon>Taphrinomycotina</taxon>
        <taxon>Pneumocystomycetes</taxon>
        <taxon>Pneumocystaceae</taxon>
        <taxon>Pneumocystis</taxon>
    </lineage>
</organism>
<gene>
    <name evidence="1" type="ORF">PORY_001809</name>
</gene>
<dbReference type="EMBL" id="JABTEG010000006">
    <property type="protein sequence ID" value="KAG4304756.1"/>
    <property type="molecule type" value="Genomic_DNA"/>
</dbReference>
<proteinExistence type="predicted"/>
<sequence>MIKDIGVLFAKSSMDIIVLSENITLQAGVKAILNASRRQLLFHDELARIFIILMCKNEDLNEQHLKWASYLSCTMDGWIDDAQRYAFQVSCDEKNKEHLGEGFNFFFRVVSNKKMISELIDKEMVIIWEAEMLIPYPRLRVLTPKVQLIASITVKPEILVMSRHDNCQEDNMFTNILESLSSETMIYGVTPFLSLSRVSNISIMPGIDSSSSIETLRKVVKKTFKCGPIISLRTRSSMVMVPNFQRILLSVDIESCSASQLPVLIENVEIKVKGRIAQRIENEIAFPITLAFQEQFLILYCIPFDPSIDQEITDLLALPVTIFVKMKPQLLDGSCNLSVMSQWYTTIHISKDQTRVSSYQSVIHTEAKSPSSNLFSQKYFAHVNNYNLLKSRSPELPDVKSPFWKISLTFTVPKCVKMWKVFEVEIVLVNQSNASKDISLSVLSKTWNTDYKIPSSILENSSHFLLEEKAIYTLHKKISVNPVHILPLTNDIRIVPLNSYGCYFCSISFIAIREGLFSLEGIRITDLHTNSYIDCCSLPRIFKYPILTLSITNSLLGGVSNVFAQTISAIQFLLRRIDLFVLKKNEYEMENIDFSNNHNKTNSFCDISSAFNFSQLIRFMSYSFFTTPIQHLWYSFLDRLTLISKTSNIKELIKRILMDQLLFTPISLVFFLVFMSLTEEINKKKLKNKFNQNFVSILKNNQCMVIVPMAVSEMPPVTKEETENLGDKEKVQKEEAEKAQMAHAIRGPTYSSRSPLKNRLSPAKEHVYTQRKMIGDWQLGKTVGSGSMGKVKLVTHCVTNEIAAVKIIPRPLQHHSHSASSGAQDNGKEIRAIREIAISSLLQHPYICTLRDVKIQPNHYYVFFEYINGGQMLDYIISHGKLKEKQARKFARQIGSALDYCHHLKIENILISKEGDIKIIDFGLSNLYSPHSHLSTFCGSLYFAAPELLNAKAYIGPEIDIWSFGVVLYVLVCGKVPFDDQNMPALHAKIKRGYVEYPSWLTSECKQLLSRMLVTTPSQRATLSEVLNHPWMTRGYDCPPENYLPSRFPITVPLDMEIIRKMTVFEFGSEQTIHAKLNSIIGSEGYRKLVKTYYNQSSDTHVLSLLADKKKTFFDFYKRRLSNTSYNAISTPTTENAIQSPSKAKPIYVDAYHPLISIYYLVKEKMEREKKNSHQNSHIHKGDIFEIFNISSNSTSIDQLNHKAHQGTTLIPRNRSFTISSRKIKDYISGSNQHPHISSPLSSPVPSKISNKHSHDPESVQHVNTTNQSADKNDSLSNGQPHLKRSVSVNDNTYSSNFKLSLSTRIPSMSKIHLKELKHNSADNKNHSLEKSSNIIPSFSFKRNRTKSLGNAKGEVLRKERKYKQFRALTTHNAFSNSDSPVQSTSNNTQSLNSNKPYNSSNEVTVKSGFLKGIFSVSTTTSKPPHEIKSGLARILTRLNISYRDIKGGFFCIYQPSIDLKNFAMNTVNSGGRFATQNTHVLRRSHSLHKTSSGKKKTNLDANFYNTGSDSDDSIDDGRNMGHKYINNFTIQFEIYIVKVPLFALHGLQFKRMCGNAWQYRSLASRIIAEMKL</sequence>
<reference evidence="1 2" key="1">
    <citation type="journal article" date="2021" name="Commun. Biol.">
        <title>Genomic insights into the host specific adaptation of the Pneumocystis genus.</title>
        <authorList>
            <person name="Cisse O.H."/>
            <person name="Ma L."/>
            <person name="Dekker J.P."/>
            <person name="Khil P.P."/>
            <person name="Youn J.-H."/>
            <person name="Brenchley J.M."/>
            <person name="Blair R."/>
            <person name="Pahar B."/>
            <person name="Chabe M."/>
            <person name="Van Rompay K.K.A."/>
            <person name="Keesler R."/>
            <person name="Sukura A."/>
            <person name="Hirsch V."/>
            <person name="Kutty G."/>
            <person name="Liu Y."/>
            <person name="Peng L."/>
            <person name="Chen J."/>
            <person name="Song J."/>
            <person name="Weissenbacher-Lang C."/>
            <person name="Xu J."/>
            <person name="Upham N.S."/>
            <person name="Stajich J.E."/>
            <person name="Cuomo C.A."/>
            <person name="Cushion M.T."/>
            <person name="Kovacs J.A."/>
        </authorList>
    </citation>
    <scope>NUCLEOTIDE SEQUENCE [LARGE SCALE GENOMIC DNA]</scope>
    <source>
        <strain evidence="1 2">RABM</strain>
    </source>
</reference>
<accession>A0ACB7CAJ6</accession>
<dbReference type="Proteomes" id="UP000768646">
    <property type="component" value="Unassembled WGS sequence"/>
</dbReference>
<name>A0ACB7CAJ6_9ASCO</name>